<dbReference type="AlphaFoldDB" id="A0A2P4X381"/>
<dbReference type="EMBL" id="NCKW01016966">
    <property type="protein sequence ID" value="POM59988.1"/>
    <property type="molecule type" value="Genomic_DNA"/>
</dbReference>
<accession>A0A2P4X381</accession>
<comment type="caution">
    <text evidence="2">The sequence shown here is derived from an EMBL/GenBank/DDBJ whole genome shotgun (WGS) entry which is preliminary data.</text>
</comment>
<sequence>MNTLTLRLSPDVVDVTGGEGPWTATSAGRTSDPPSLRTIKRTSGKAVAGARASENISSRAAILGKNYLNSRRTTGISGASD</sequence>
<feature type="region of interest" description="Disordered" evidence="1">
    <location>
        <begin position="17"/>
        <end position="44"/>
    </location>
</feature>
<feature type="compositionally biased region" description="Polar residues" evidence="1">
    <location>
        <begin position="23"/>
        <end position="33"/>
    </location>
</feature>
<dbReference type="OrthoDB" id="128834at2759"/>
<evidence type="ECO:0000256" key="1">
    <source>
        <dbReference type="SAM" id="MobiDB-lite"/>
    </source>
</evidence>
<proteinExistence type="predicted"/>
<keyword evidence="3" id="KW-1185">Reference proteome</keyword>
<gene>
    <name evidence="2" type="ORF">PHPALM_31208</name>
</gene>
<evidence type="ECO:0000313" key="3">
    <source>
        <dbReference type="Proteomes" id="UP000237271"/>
    </source>
</evidence>
<organism evidence="2 3">
    <name type="scientific">Phytophthora palmivora</name>
    <dbReference type="NCBI Taxonomy" id="4796"/>
    <lineage>
        <taxon>Eukaryota</taxon>
        <taxon>Sar</taxon>
        <taxon>Stramenopiles</taxon>
        <taxon>Oomycota</taxon>
        <taxon>Peronosporomycetes</taxon>
        <taxon>Peronosporales</taxon>
        <taxon>Peronosporaceae</taxon>
        <taxon>Phytophthora</taxon>
    </lineage>
</organism>
<protein>
    <submittedName>
        <fullName evidence="2">Uncharacterized protein</fullName>
    </submittedName>
</protein>
<reference evidence="2 3" key="1">
    <citation type="journal article" date="2017" name="Genome Biol. Evol.">
        <title>Phytophthora megakarya and P. palmivora, closely related causal agents of cacao black pod rot, underwent increases in genome sizes and gene numbers by different mechanisms.</title>
        <authorList>
            <person name="Ali S.S."/>
            <person name="Shao J."/>
            <person name="Lary D.J."/>
            <person name="Kronmiller B."/>
            <person name="Shen D."/>
            <person name="Strem M.D."/>
            <person name="Amoako-Attah I."/>
            <person name="Akrofi A.Y."/>
            <person name="Begoude B.A."/>
            <person name="Ten Hoopen G.M."/>
            <person name="Coulibaly K."/>
            <person name="Kebe B.I."/>
            <person name="Melnick R.L."/>
            <person name="Guiltinan M.J."/>
            <person name="Tyler B.M."/>
            <person name="Meinhardt L.W."/>
            <person name="Bailey B.A."/>
        </authorList>
    </citation>
    <scope>NUCLEOTIDE SEQUENCE [LARGE SCALE GENOMIC DNA]</scope>
    <source>
        <strain evidence="3">sbr112.9</strain>
    </source>
</reference>
<evidence type="ECO:0000313" key="2">
    <source>
        <dbReference type="EMBL" id="POM59988.1"/>
    </source>
</evidence>
<name>A0A2P4X381_9STRA</name>
<dbReference type="Proteomes" id="UP000237271">
    <property type="component" value="Unassembled WGS sequence"/>
</dbReference>